<evidence type="ECO:0000256" key="11">
    <source>
        <dbReference type="ARBA" id="ARBA00045397"/>
    </source>
</evidence>
<feature type="region of interest" description="Disordered" evidence="12">
    <location>
        <begin position="1"/>
        <end position="41"/>
    </location>
</feature>
<dbReference type="InterPro" id="IPR042239">
    <property type="entry name" value="Nop_C"/>
</dbReference>
<dbReference type="GO" id="GO:0003723">
    <property type="term" value="F:RNA binding"/>
    <property type="evidence" value="ECO:0007669"/>
    <property type="project" value="UniProtKB-KW"/>
</dbReference>
<keyword evidence="8" id="KW-0539">Nucleus</keyword>
<accession>A0A8C9TD21</accession>
<proteinExistence type="inferred from homology"/>
<dbReference type="Proteomes" id="UP000694397">
    <property type="component" value="Chromosome 18"/>
</dbReference>
<keyword evidence="6" id="KW-0694">RNA-binding</keyword>
<dbReference type="SMART" id="SM00931">
    <property type="entry name" value="NOSIC"/>
    <property type="match status" value="1"/>
</dbReference>
<evidence type="ECO:0000313" key="14">
    <source>
        <dbReference type="Ensembl" id="ENSSFOP00015048949.1"/>
    </source>
</evidence>
<dbReference type="GeneTree" id="ENSGT00550000075069"/>
<evidence type="ECO:0000256" key="8">
    <source>
        <dbReference type="ARBA" id="ARBA00023242"/>
    </source>
</evidence>
<keyword evidence="4" id="KW-0507">mRNA processing</keyword>
<evidence type="ECO:0000256" key="6">
    <source>
        <dbReference type="ARBA" id="ARBA00022884"/>
    </source>
</evidence>
<dbReference type="SUPFAM" id="SSF89124">
    <property type="entry name" value="Nop domain"/>
    <property type="match status" value="1"/>
</dbReference>
<comment type="subcellular location">
    <subcellularLocation>
        <location evidence="1">Nucleus</location>
        <location evidence="1">Cajal body</location>
    </subcellularLocation>
</comment>
<comment type="similarity">
    <text evidence="2">Belongs to the PRP31 family.</text>
</comment>
<reference evidence="14" key="3">
    <citation type="submission" date="2025-09" db="UniProtKB">
        <authorList>
            <consortium name="Ensembl"/>
        </authorList>
    </citation>
    <scope>IDENTIFICATION</scope>
</reference>
<dbReference type="PANTHER" id="PTHR13904:SF0">
    <property type="entry name" value="U4_U6 SMALL NUCLEAR RIBONUCLEOPROTEIN PRP31"/>
    <property type="match status" value="1"/>
</dbReference>
<dbReference type="InterPro" id="IPR036070">
    <property type="entry name" value="Nop_dom_sf"/>
</dbReference>
<dbReference type="Pfam" id="PF09785">
    <property type="entry name" value="Prp31_C"/>
    <property type="match status" value="1"/>
</dbReference>
<evidence type="ECO:0000259" key="13">
    <source>
        <dbReference type="PROSITE" id="PS51358"/>
    </source>
</evidence>
<reference evidence="14 15" key="1">
    <citation type="submission" date="2019-04" db="EMBL/GenBank/DDBJ databases">
        <authorList>
            <consortium name="Wellcome Sanger Institute Data Sharing"/>
        </authorList>
    </citation>
    <scope>NUCLEOTIDE SEQUENCE [LARGE SCALE GENOMIC DNA]</scope>
</reference>
<dbReference type="InterPro" id="IPR012976">
    <property type="entry name" value="NOSIC"/>
</dbReference>
<dbReference type="PANTHER" id="PTHR13904">
    <property type="entry name" value="PRE-MRNA SPLICING FACTOR PRP31"/>
    <property type="match status" value="1"/>
</dbReference>
<name>A0A8C9TD21_SCLFO</name>
<dbReference type="GO" id="GO:0046540">
    <property type="term" value="C:U4/U6 x U5 tri-snRNP complex"/>
    <property type="evidence" value="ECO:0007669"/>
    <property type="project" value="InterPro"/>
</dbReference>
<reference evidence="14" key="2">
    <citation type="submission" date="2025-08" db="UniProtKB">
        <authorList>
            <consortium name="Ensembl"/>
        </authorList>
    </citation>
    <scope>IDENTIFICATION</scope>
</reference>
<dbReference type="GO" id="GO:0015030">
    <property type="term" value="C:Cajal body"/>
    <property type="evidence" value="ECO:0007669"/>
    <property type="project" value="UniProtKB-SubCell"/>
</dbReference>
<dbReference type="Gene3D" id="1.10.246.90">
    <property type="entry name" value="Nop domain"/>
    <property type="match status" value="1"/>
</dbReference>
<dbReference type="GO" id="GO:0000244">
    <property type="term" value="P:spliceosomal tri-snRNP complex assembly"/>
    <property type="evidence" value="ECO:0007669"/>
    <property type="project" value="InterPro"/>
</dbReference>
<feature type="compositionally biased region" description="Acidic residues" evidence="12">
    <location>
        <begin position="7"/>
        <end position="20"/>
    </location>
</feature>
<evidence type="ECO:0000256" key="10">
    <source>
        <dbReference type="ARBA" id="ARBA00030766"/>
    </source>
</evidence>
<keyword evidence="5" id="KW-0747">Spliceosome</keyword>
<evidence type="ECO:0000256" key="2">
    <source>
        <dbReference type="ARBA" id="ARBA00005572"/>
    </source>
</evidence>
<dbReference type="GO" id="GO:0071011">
    <property type="term" value="C:precatalytic spliceosome"/>
    <property type="evidence" value="ECO:0007669"/>
    <property type="project" value="TreeGrafter"/>
</dbReference>
<dbReference type="InterPro" id="IPR019175">
    <property type="entry name" value="Prp31_C"/>
</dbReference>
<keyword evidence="7" id="KW-0508">mRNA splicing</keyword>
<evidence type="ECO:0000256" key="7">
    <source>
        <dbReference type="ARBA" id="ARBA00023187"/>
    </source>
</evidence>
<evidence type="ECO:0000256" key="4">
    <source>
        <dbReference type="ARBA" id="ARBA00022664"/>
    </source>
</evidence>
<dbReference type="AlphaFoldDB" id="A0A8C9TD21"/>
<gene>
    <name evidence="14" type="primary">PRPF31</name>
    <name evidence="14" type="synonym">prpf31</name>
</gene>
<evidence type="ECO:0000256" key="12">
    <source>
        <dbReference type="SAM" id="MobiDB-lite"/>
    </source>
</evidence>
<dbReference type="InterPro" id="IPR002687">
    <property type="entry name" value="Nop_dom"/>
</dbReference>
<dbReference type="GO" id="GO:0005687">
    <property type="term" value="C:U4 snRNP"/>
    <property type="evidence" value="ECO:0007669"/>
    <property type="project" value="TreeGrafter"/>
</dbReference>
<keyword evidence="15" id="KW-1185">Reference proteome</keyword>
<evidence type="ECO:0000313" key="15">
    <source>
        <dbReference type="Proteomes" id="UP000694397"/>
    </source>
</evidence>
<feature type="domain" description="Nop" evidence="13">
    <location>
        <begin position="229"/>
        <end position="342"/>
    </location>
</feature>
<dbReference type="Ensembl" id="ENSSFOT00015083277.1">
    <property type="protein sequence ID" value="ENSSFOP00015048949.1"/>
    <property type="gene ID" value="ENSSFOG00015000288.2"/>
</dbReference>
<feature type="region of interest" description="Disordered" evidence="12">
    <location>
        <begin position="343"/>
        <end position="367"/>
    </location>
</feature>
<dbReference type="FunFam" id="1.10.246.90:FF:000002">
    <property type="entry name" value="U4/U6 small nuclear ribonucleoprotein Prp31"/>
    <property type="match status" value="1"/>
</dbReference>
<evidence type="ECO:0000256" key="3">
    <source>
        <dbReference type="ARBA" id="ARBA00013538"/>
    </source>
</evidence>
<dbReference type="FunFam" id="1.10.287.4070:FF:000003">
    <property type="entry name" value="U4/U6 small nuclear ribonucleoprotein PRP31"/>
    <property type="match status" value="1"/>
</dbReference>
<evidence type="ECO:0000256" key="5">
    <source>
        <dbReference type="ARBA" id="ARBA00022728"/>
    </source>
</evidence>
<dbReference type="InterPro" id="IPR027105">
    <property type="entry name" value="Prp31"/>
</dbReference>
<sequence length="506" mass="55650">MSLADELLADLEEAGEEGEDGLYPGGEGGDSDGETLGREGAVGGLEDIPEEMELDYSGTESVTSIAKLRHSKQFADITENIAQYVGNQRKNSEVSGPVEADPEYRLIVAANNLTVEIDNELNIIHKFVRDKYSKRFPELESLVPNALDYIRTVKELGNNLDKCKNNETLQQILTNATIMVVSVTASTTQGTMLGEDELQRLEEACDMALELNQSKHRIYEYVESRMSFIAPNLSIIVGASTAAKIMGIAGGLTNLSKMPACNLMLLGAQRKSLSGFSSTSLLPHTGYIYHCDVLLDALKAARLVAAKCTLAARVDSFHESADGKVGCDLKEEIERKFDKWQEPPPVKQVKPLPAPIDGQRKKRGGRRYRKMKERLGLTEIRKHANRMTFAEIEDDAYQEDLGFSLGQLGKSGSGRVRQAQVNEATKARISKSLQRTLQKQSMVYGGKSTVRDRSSGTSSSVAFTPLQGLEIVNPQAAEKKVAEANQKYFSNMAEFLKVKREGEGKM</sequence>
<dbReference type="Pfam" id="PF01798">
    <property type="entry name" value="Nop"/>
    <property type="match status" value="1"/>
</dbReference>
<keyword evidence="9" id="KW-0687">Ribonucleoprotein</keyword>
<evidence type="ECO:0000256" key="1">
    <source>
        <dbReference type="ARBA" id="ARBA00004408"/>
    </source>
</evidence>
<dbReference type="Gene3D" id="1.10.287.4070">
    <property type="match status" value="1"/>
</dbReference>
<organism evidence="14 15">
    <name type="scientific">Scleropages formosus</name>
    <name type="common">Asian bonytongue</name>
    <name type="synonym">Osteoglossum formosum</name>
    <dbReference type="NCBI Taxonomy" id="113540"/>
    <lineage>
        <taxon>Eukaryota</taxon>
        <taxon>Metazoa</taxon>
        <taxon>Chordata</taxon>
        <taxon>Craniata</taxon>
        <taxon>Vertebrata</taxon>
        <taxon>Euteleostomi</taxon>
        <taxon>Actinopterygii</taxon>
        <taxon>Neopterygii</taxon>
        <taxon>Teleostei</taxon>
        <taxon>Osteoglossocephala</taxon>
        <taxon>Osteoglossomorpha</taxon>
        <taxon>Osteoglossiformes</taxon>
        <taxon>Osteoglossidae</taxon>
        <taxon>Scleropages</taxon>
    </lineage>
</organism>
<comment type="function">
    <text evidence="11">Involved in pre-mRNA splicing as component of the spliceosome. Required for the assembly of the U4/U5/U6 tri-snRNP complex, one of the building blocks of the spliceosome.</text>
</comment>
<evidence type="ECO:0000256" key="9">
    <source>
        <dbReference type="ARBA" id="ARBA00023274"/>
    </source>
</evidence>
<protein>
    <recommendedName>
        <fullName evidence="3">U4/U6 small nuclear ribonucleoprotein Prp31</fullName>
    </recommendedName>
    <alternativeName>
        <fullName evidence="10">Pre-mRNA-processing factor 31</fullName>
    </alternativeName>
</protein>
<dbReference type="PROSITE" id="PS51358">
    <property type="entry name" value="NOP"/>
    <property type="match status" value="1"/>
</dbReference>